<dbReference type="Proteomes" id="UP000092600">
    <property type="component" value="Unassembled WGS sequence"/>
</dbReference>
<dbReference type="GO" id="GO:0004842">
    <property type="term" value="F:ubiquitin-protein transferase activity"/>
    <property type="evidence" value="ECO:0007669"/>
    <property type="project" value="TreeGrafter"/>
</dbReference>
<evidence type="ECO:0000313" key="8">
    <source>
        <dbReference type="Proteomes" id="UP000092600"/>
    </source>
</evidence>
<dbReference type="GeneID" id="109716576"/>
<organism evidence="7 8">
    <name type="scientific">Ananas comosus</name>
    <name type="common">Pineapple</name>
    <name type="synonym">Ananas ananas</name>
    <dbReference type="NCBI Taxonomy" id="4615"/>
    <lineage>
        <taxon>Eukaryota</taxon>
        <taxon>Viridiplantae</taxon>
        <taxon>Streptophyta</taxon>
        <taxon>Embryophyta</taxon>
        <taxon>Tracheophyta</taxon>
        <taxon>Spermatophyta</taxon>
        <taxon>Magnoliopsida</taxon>
        <taxon>Liliopsida</taxon>
        <taxon>Poales</taxon>
        <taxon>Bromeliaceae</taxon>
        <taxon>Bromelioideae</taxon>
        <taxon>Ananas</taxon>
    </lineage>
</organism>
<keyword evidence="5" id="KW-0812">Transmembrane</keyword>
<dbReference type="Gene3D" id="3.30.40.10">
    <property type="entry name" value="Zinc/RING finger domain, C3HC4 (zinc finger)"/>
    <property type="match status" value="1"/>
</dbReference>
<keyword evidence="2" id="KW-0863">Zinc-finger</keyword>
<dbReference type="SMART" id="SM00744">
    <property type="entry name" value="RINGv"/>
    <property type="match status" value="1"/>
</dbReference>
<dbReference type="Pfam" id="PF12428">
    <property type="entry name" value="DUF3675"/>
    <property type="match status" value="1"/>
</dbReference>
<keyword evidence="7" id="KW-0436">Ligase</keyword>
<sequence>MVGDFMVCVDKIIASACFDSGHGGGGGGGGAQAAAAMVEGGVRGEEVEEGGSSERGSRKGSTGRNKSKSKRNKKGDDAVIECRICQEEGRESDMESPCACSGTLKFAHRKCIQRWCNKKGDITCEICNQVYAPNYSLPPARSGSDVVAVDIRQGWGTRIDLRDSHFLAIAVAEQELLQAEYEDYAAANSTGVACCRTVALILMLLLLVRHILMVTRDISVLQDVSALFNVSLQFAGFFLPCYVILRSCYLLQSRRRRQV</sequence>
<accession>A0A199V9Z8</accession>
<dbReference type="GO" id="GO:0016020">
    <property type="term" value="C:membrane"/>
    <property type="evidence" value="ECO:0007669"/>
    <property type="project" value="TreeGrafter"/>
</dbReference>
<gene>
    <name evidence="10" type="primary">LOC109716576</name>
    <name evidence="7" type="ORF">ACMD2_01256</name>
</gene>
<evidence type="ECO:0000259" key="6">
    <source>
        <dbReference type="PROSITE" id="PS51292"/>
    </source>
</evidence>
<dbReference type="Proteomes" id="UP000515123">
    <property type="component" value="Linkage group 1"/>
</dbReference>
<feature type="domain" description="RING-CH-type" evidence="6">
    <location>
        <begin position="74"/>
        <end position="134"/>
    </location>
</feature>
<dbReference type="InterPro" id="IPR033275">
    <property type="entry name" value="MARCH-like"/>
</dbReference>
<dbReference type="OrthoDB" id="264354at2759"/>
<protein>
    <submittedName>
        <fullName evidence="7">Putative E3 ubiquitin ligase SUD1</fullName>
    </submittedName>
    <submittedName>
        <fullName evidence="10">Uncharacterized protein LOC109716576</fullName>
    </submittedName>
</protein>
<feature type="transmembrane region" description="Helical" evidence="5">
    <location>
        <begin position="193"/>
        <end position="212"/>
    </location>
</feature>
<reference evidence="7 8" key="1">
    <citation type="journal article" date="2016" name="DNA Res.">
        <title>The draft genome of MD-2 pineapple using hybrid error correction of long reads.</title>
        <authorList>
            <person name="Redwan R.M."/>
            <person name="Saidin A."/>
            <person name="Kumar S.V."/>
        </authorList>
    </citation>
    <scope>NUCLEOTIDE SEQUENCE [LARGE SCALE GENOMIC DNA]</scope>
    <source>
        <strain evidence="8">cv. MD2</strain>
        <tissue evidence="7">Leaf</tissue>
    </source>
</reference>
<evidence type="ECO:0000256" key="3">
    <source>
        <dbReference type="ARBA" id="ARBA00022833"/>
    </source>
</evidence>
<dbReference type="EMBL" id="LSRQ01002555">
    <property type="protein sequence ID" value="OAY73914.1"/>
    <property type="molecule type" value="Genomic_DNA"/>
</dbReference>
<dbReference type="PANTHER" id="PTHR23012:SF176">
    <property type="entry name" value="OS01G0894600 PROTEIN"/>
    <property type="match status" value="1"/>
</dbReference>
<dbReference type="PANTHER" id="PTHR23012">
    <property type="entry name" value="RING/FYVE/PHD ZINC FINGER DOMAIN-CONTAINING"/>
    <property type="match status" value="1"/>
</dbReference>
<evidence type="ECO:0000256" key="5">
    <source>
        <dbReference type="SAM" id="Phobius"/>
    </source>
</evidence>
<dbReference type="AlphaFoldDB" id="A0A199V9Z8"/>
<keyword evidence="3" id="KW-0862">Zinc</keyword>
<evidence type="ECO:0000256" key="2">
    <source>
        <dbReference type="ARBA" id="ARBA00022771"/>
    </source>
</evidence>
<evidence type="ECO:0000256" key="4">
    <source>
        <dbReference type="SAM" id="MobiDB-lite"/>
    </source>
</evidence>
<evidence type="ECO:0000256" key="1">
    <source>
        <dbReference type="ARBA" id="ARBA00022723"/>
    </source>
</evidence>
<dbReference type="RefSeq" id="XP_020097694.1">
    <property type="nucleotide sequence ID" value="XM_020242105.1"/>
</dbReference>
<feature type="region of interest" description="Disordered" evidence="4">
    <location>
        <begin position="28"/>
        <end position="72"/>
    </location>
</feature>
<dbReference type="SUPFAM" id="SSF57850">
    <property type="entry name" value="RING/U-box"/>
    <property type="match status" value="1"/>
</dbReference>
<dbReference type="GO" id="GO:0008270">
    <property type="term" value="F:zinc ion binding"/>
    <property type="evidence" value="ECO:0007669"/>
    <property type="project" value="UniProtKB-KW"/>
</dbReference>
<name>A0A199V9Z8_ANACO</name>
<dbReference type="GO" id="GO:0016874">
    <property type="term" value="F:ligase activity"/>
    <property type="evidence" value="ECO:0007669"/>
    <property type="project" value="UniProtKB-KW"/>
</dbReference>
<dbReference type="InterPro" id="IPR022143">
    <property type="entry name" value="DUF3675"/>
</dbReference>
<keyword evidence="1" id="KW-0479">Metal-binding</keyword>
<dbReference type="CDD" id="cd16495">
    <property type="entry name" value="RING_CH-C4HC3_MARCH"/>
    <property type="match status" value="1"/>
</dbReference>
<keyword evidence="5" id="KW-1133">Transmembrane helix</keyword>
<evidence type="ECO:0000313" key="7">
    <source>
        <dbReference type="EMBL" id="OAY73914.1"/>
    </source>
</evidence>
<dbReference type="PROSITE" id="PS51292">
    <property type="entry name" value="ZF_RING_CH"/>
    <property type="match status" value="1"/>
</dbReference>
<evidence type="ECO:0000313" key="10">
    <source>
        <dbReference type="RefSeq" id="XP_020097694.1"/>
    </source>
</evidence>
<keyword evidence="5" id="KW-0472">Membrane</keyword>
<dbReference type="InterPro" id="IPR013083">
    <property type="entry name" value="Znf_RING/FYVE/PHD"/>
</dbReference>
<reference evidence="10" key="2">
    <citation type="submission" date="2025-04" db="UniProtKB">
        <authorList>
            <consortium name="RefSeq"/>
        </authorList>
    </citation>
    <scope>IDENTIFICATION</scope>
    <source>
        <tissue evidence="10">Leaf</tissue>
    </source>
</reference>
<dbReference type="GO" id="GO:0016567">
    <property type="term" value="P:protein ubiquitination"/>
    <property type="evidence" value="ECO:0007669"/>
    <property type="project" value="TreeGrafter"/>
</dbReference>
<proteinExistence type="predicted"/>
<keyword evidence="9" id="KW-1185">Reference proteome</keyword>
<feature type="transmembrane region" description="Helical" evidence="5">
    <location>
        <begin position="232"/>
        <end position="251"/>
    </location>
</feature>
<dbReference type="Pfam" id="PF12906">
    <property type="entry name" value="RINGv"/>
    <property type="match status" value="1"/>
</dbReference>
<evidence type="ECO:0000313" key="9">
    <source>
        <dbReference type="Proteomes" id="UP000515123"/>
    </source>
</evidence>
<dbReference type="InterPro" id="IPR011016">
    <property type="entry name" value="Znf_RING-CH"/>
</dbReference>